<organism evidence="2 3">
    <name type="scientific">Virgibacillus subterraneus</name>
    <dbReference type="NCBI Taxonomy" id="621109"/>
    <lineage>
        <taxon>Bacteria</taxon>
        <taxon>Bacillati</taxon>
        <taxon>Bacillota</taxon>
        <taxon>Bacilli</taxon>
        <taxon>Bacillales</taxon>
        <taxon>Bacillaceae</taxon>
        <taxon>Virgibacillus</taxon>
    </lineage>
</organism>
<dbReference type="Pfam" id="PF06114">
    <property type="entry name" value="Peptidase_M78"/>
    <property type="match status" value="1"/>
</dbReference>
<dbReference type="RefSeq" id="WP_092506349.1">
    <property type="nucleotide sequence ID" value="NZ_FOEH01000009.1"/>
</dbReference>
<name>A0A1H9KLV6_9BACI</name>
<evidence type="ECO:0000313" key="3">
    <source>
        <dbReference type="Proteomes" id="UP000198733"/>
    </source>
</evidence>
<comment type="caution">
    <text evidence="2">The sequence shown here is derived from an EMBL/GenBank/DDBJ whole genome shotgun (WGS) entry which is preliminary data.</text>
</comment>
<dbReference type="InterPro" id="IPR010359">
    <property type="entry name" value="IrrE_HExxH"/>
</dbReference>
<evidence type="ECO:0000259" key="1">
    <source>
        <dbReference type="Pfam" id="PF06114"/>
    </source>
</evidence>
<keyword evidence="3" id="KW-1185">Reference proteome</keyword>
<accession>A0A1H9KLV6</accession>
<proteinExistence type="predicted"/>
<evidence type="ECO:0000313" key="2">
    <source>
        <dbReference type="EMBL" id="SER00151.1"/>
    </source>
</evidence>
<dbReference type="Proteomes" id="UP000198733">
    <property type="component" value="Unassembled WGS sequence"/>
</dbReference>
<dbReference type="EMBL" id="FOEH01000009">
    <property type="protein sequence ID" value="SER00151.1"/>
    <property type="molecule type" value="Genomic_DNA"/>
</dbReference>
<reference evidence="2 3" key="1">
    <citation type="submission" date="2016-10" db="EMBL/GenBank/DDBJ databases">
        <authorList>
            <person name="Varghese N."/>
            <person name="Submissions S."/>
        </authorList>
    </citation>
    <scope>NUCLEOTIDE SEQUENCE [LARGE SCALE GENOMIC DNA]</scope>
    <source>
        <strain evidence="2 3">CGMCC 1.7734</strain>
    </source>
</reference>
<protein>
    <recommendedName>
        <fullName evidence="1">IrrE N-terminal-like domain-containing protein</fullName>
    </recommendedName>
</protein>
<sequence length="171" mass="19288">MSSYVAEPTSRKKIRQVVSIFRDTFGLVDDMLFPVVHFLEIGLSEINKKFNYEVVSIEEMPDDYAVTYPEEHKIVIREDVYDRAVSGVARDRFTIAHEIGHYIMHRPDFIALARNDGKQKVPAYKDPEWQANTFAGELLAPPNIISGLSASEISKKCGVSSAVAEIQLNNL</sequence>
<gene>
    <name evidence="2" type="ORF">SAMN05216232_3923</name>
</gene>
<feature type="domain" description="IrrE N-terminal-like" evidence="1">
    <location>
        <begin position="89"/>
        <end position="142"/>
    </location>
</feature>
<dbReference type="Gene3D" id="1.10.10.2910">
    <property type="match status" value="1"/>
</dbReference>